<dbReference type="AlphaFoldDB" id="A0A9D4RW31"/>
<reference evidence="1" key="1">
    <citation type="journal article" date="2019" name="bioRxiv">
        <title>The Genome of the Zebra Mussel, Dreissena polymorpha: A Resource for Invasive Species Research.</title>
        <authorList>
            <person name="McCartney M.A."/>
            <person name="Auch B."/>
            <person name="Kono T."/>
            <person name="Mallez S."/>
            <person name="Zhang Y."/>
            <person name="Obille A."/>
            <person name="Becker A."/>
            <person name="Abrahante J.E."/>
            <person name="Garbe J."/>
            <person name="Badalamenti J.P."/>
            <person name="Herman A."/>
            <person name="Mangelson H."/>
            <person name="Liachko I."/>
            <person name="Sullivan S."/>
            <person name="Sone E.D."/>
            <person name="Koren S."/>
            <person name="Silverstein K.A.T."/>
            <person name="Beckman K.B."/>
            <person name="Gohl D.M."/>
        </authorList>
    </citation>
    <scope>NUCLEOTIDE SEQUENCE</scope>
    <source>
        <strain evidence="1">Duluth1</strain>
        <tissue evidence="1">Whole animal</tissue>
    </source>
</reference>
<evidence type="ECO:0000313" key="1">
    <source>
        <dbReference type="EMBL" id="KAH3883516.1"/>
    </source>
</evidence>
<name>A0A9D4RW31_DREPO</name>
<keyword evidence="2" id="KW-1185">Reference proteome</keyword>
<sequence>MNSFHVDILLEDMWRQGEEMRRPVGEYVTSSCRWQHLVDGRRRLPIEEVIVVREIC</sequence>
<reference evidence="1" key="2">
    <citation type="submission" date="2020-11" db="EMBL/GenBank/DDBJ databases">
        <authorList>
            <person name="McCartney M.A."/>
            <person name="Auch B."/>
            <person name="Kono T."/>
            <person name="Mallez S."/>
            <person name="Becker A."/>
            <person name="Gohl D.M."/>
            <person name="Silverstein K.A.T."/>
            <person name="Koren S."/>
            <person name="Bechman K.B."/>
            <person name="Herman A."/>
            <person name="Abrahante J.E."/>
            <person name="Garbe J."/>
        </authorList>
    </citation>
    <scope>NUCLEOTIDE SEQUENCE</scope>
    <source>
        <strain evidence="1">Duluth1</strain>
        <tissue evidence="1">Whole animal</tissue>
    </source>
</reference>
<proteinExistence type="predicted"/>
<gene>
    <name evidence="1" type="ORF">DPMN_007475</name>
</gene>
<organism evidence="1 2">
    <name type="scientific">Dreissena polymorpha</name>
    <name type="common">Zebra mussel</name>
    <name type="synonym">Mytilus polymorpha</name>
    <dbReference type="NCBI Taxonomy" id="45954"/>
    <lineage>
        <taxon>Eukaryota</taxon>
        <taxon>Metazoa</taxon>
        <taxon>Spiralia</taxon>
        <taxon>Lophotrochozoa</taxon>
        <taxon>Mollusca</taxon>
        <taxon>Bivalvia</taxon>
        <taxon>Autobranchia</taxon>
        <taxon>Heteroconchia</taxon>
        <taxon>Euheterodonta</taxon>
        <taxon>Imparidentia</taxon>
        <taxon>Neoheterodontei</taxon>
        <taxon>Myida</taxon>
        <taxon>Dreissenoidea</taxon>
        <taxon>Dreissenidae</taxon>
        <taxon>Dreissena</taxon>
    </lineage>
</organism>
<dbReference type="Proteomes" id="UP000828390">
    <property type="component" value="Unassembled WGS sequence"/>
</dbReference>
<dbReference type="EMBL" id="JAIWYP010000001">
    <property type="protein sequence ID" value="KAH3883516.1"/>
    <property type="molecule type" value="Genomic_DNA"/>
</dbReference>
<evidence type="ECO:0000313" key="2">
    <source>
        <dbReference type="Proteomes" id="UP000828390"/>
    </source>
</evidence>
<comment type="caution">
    <text evidence="1">The sequence shown here is derived from an EMBL/GenBank/DDBJ whole genome shotgun (WGS) entry which is preliminary data.</text>
</comment>
<protein>
    <submittedName>
        <fullName evidence="1">Uncharacterized protein</fullName>
    </submittedName>
</protein>
<accession>A0A9D4RW31</accession>